<keyword evidence="3" id="KW-1185">Reference proteome</keyword>
<dbReference type="PROSITE" id="PS50096">
    <property type="entry name" value="IQ"/>
    <property type="match status" value="1"/>
</dbReference>
<proteinExistence type="predicted"/>
<protein>
    <submittedName>
        <fullName evidence="2">Predicted protein</fullName>
    </submittedName>
</protein>
<sequence>MATVIAGIMTVTVELRESADVRQKAKTSVQRVVENVINFDESMKFNVPASYAGEFRIQLYKQKESVMGGKAVVANAGIFVKNIVAHVVNNGAIDKTFKLFSKDGSASGGSVRLLIDFERFRDAIVVPPGEKFDIDAHKVKEDVAATKLQSAWRGKKARDELRRVGSGGALRALLAVAAAAVVGGLAFVVAKGAEGGGSAVGSKSGKGKKK</sequence>
<name>C1N119_MICPC</name>
<evidence type="ECO:0000313" key="2">
    <source>
        <dbReference type="EMBL" id="EEH54361.1"/>
    </source>
</evidence>
<dbReference type="Proteomes" id="UP000001876">
    <property type="component" value="Unassembled WGS sequence"/>
</dbReference>
<organism evidence="3">
    <name type="scientific">Micromonas pusilla (strain CCMP1545)</name>
    <name type="common">Picoplanktonic green alga</name>
    <dbReference type="NCBI Taxonomy" id="564608"/>
    <lineage>
        <taxon>Eukaryota</taxon>
        <taxon>Viridiplantae</taxon>
        <taxon>Chlorophyta</taxon>
        <taxon>Mamiellophyceae</taxon>
        <taxon>Mamiellales</taxon>
        <taxon>Mamiellaceae</taxon>
        <taxon>Micromonas</taxon>
    </lineage>
</organism>
<evidence type="ECO:0000256" key="1">
    <source>
        <dbReference type="SAM" id="Phobius"/>
    </source>
</evidence>
<gene>
    <name evidence="2" type="ORF">MICPUCDRAFT_48277</name>
</gene>
<dbReference type="KEGG" id="mpp:MICPUCDRAFT_48277"/>
<dbReference type="AlphaFoldDB" id="C1N119"/>
<keyword evidence="1" id="KW-1133">Transmembrane helix</keyword>
<dbReference type="EMBL" id="GG663744">
    <property type="protein sequence ID" value="EEH54361.1"/>
    <property type="molecule type" value="Genomic_DNA"/>
</dbReference>
<reference evidence="2 3" key="1">
    <citation type="journal article" date="2009" name="Science">
        <title>Green evolution and dynamic adaptations revealed by genomes of the marine picoeukaryotes Micromonas.</title>
        <authorList>
            <person name="Worden A.Z."/>
            <person name="Lee J.H."/>
            <person name="Mock T."/>
            <person name="Rouze P."/>
            <person name="Simmons M.P."/>
            <person name="Aerts A.L."/>
            <person name="Allen A.E."/>
            <person name="Cuvelier M.L."/>
            <person name="Derelle E."/>
            <person name="Everett M.V."/>
            <person name="Foulon E."/>
            <person name="Grimwood J."/>
            <person name="Gundlach H."/>
            <person name="Henrissat B."/>
            <person name="Napoli C."/>
            <person name="McDonald S.M."/>
            <person name="Parker M.S."/>
            <person name="Rombauts S."/>
            <person name="Salamov A."/>
            <person name="Von Dassow P."/>
            <person name="Badger J.H."/>
            <person name="Coutinho P.M."/>
            <person name="Demir E."/>
            <person name="Dubchak I."/>
            <person name="Gentemann C."/>
            <person name="Eikrem W."/>
            <person name="Gready J.E."/>
            <person name="John U."/>
            <person name="Lanier W."/>
            <person name="Lindquist E.A."/>
            <person name="Lucas S."/>
            <person name="Mayer K.F."/>
            <person name="Moreau H."/>
            <person name="Not F."/>
            <person name="Otillar R."/>
            <person name="Panaud O."/>
            <person name="Pangilinan J."/>
            <person name="Paulsen I."/>
            <person name="Piegu B."/>
            <person name="Poliakov A."/>
            <person name="Robbens S."/>
            <person name="Schmutz J."/>
            <person name="Toulza E."/>
            <person name="Wyss T."/>
            <person name="Zelensky A."/>
            <person name="Zhou K."/>
            <person name="Armbrust E.V."/>
            <person name="Bhattacharya D."/>
            <person name="Goodenough U.W."/>
            <person name="Van de Peer Y."/>
            <person name="Grigoriev I.V."/>
        </authorList>
    </citation>
    <scope>NUCLEOTIDE SEQUENCE [LARGE SCALE GENOMIC DNA]</scope>
    <source>
        <strain evidence="2 3">CCMP1545</strain>
    </source>
</reference>
<keyword evidence="1" id="KW-0812">Transmembrane</keyword>
<dbReference type="RefSeq" id="XP_003061731.1">
    <property type="nucleotide sequence ID" value="XM_003061685.1"/>
</dbReference>
<feature type="transmembrane region" description="Helical" evidence="1">
    <location>
        <begin position="168"/>
        <end position="190"/>
    </location>
</feature>
<dbReference type="Pfam" id="PF00612">
    <property type="entry name" value="IQ"/>
    <property type="match status" value="1"/>
</dbReference>
<accession>C1N119</accession>
<dbReference type="InterPro" id="IPR000048">
    <property type="entry name" value="IQ_motif_EF-hand-BS"/>
</dbReference>
<dbReference type="GeneID" id="9687170"/>
<evidence type="ECO:0000313" key="3">
    <source>
        <dbReference type="Proteomes" id="UP000001876"/>
    </source>
</evidence>
<keyword evidence="1" id="KW-0472">Membrane</keyword>